<dbReference type="InterPro" id="IPR017451">
    <property type="entry name" value="F-box-assoc_interact_dom"/>
</dbReference>
<reference evidence="3" key="1">
    <citation type="submission" date="2025-08" db="UniProtKB">
        <authorList>
            <consortium name="RefSeq"/>
        </authorList>
    </citation>
    <scope>IDENTIFICATION</scope>
</reference>
<gene>
    <name evidence="3" type="primary">LOC120253425</name>
</gene>
<dbReference type="NCBIfam" id="TIGR01640">
    <property type="entry name" value="F_box_assoc_1"/>
    <property type="match status" value="1"/>
</dbReference>
<dbReference type="InterPro" id="IPR001810">
    <property type="entry name" value="F-box_dom"/>
</dbReference>
<dbReference type="AlphaFoldDB" id="A0AB40ARK1"/>
<evidence type="ECO:0000313" key="2">
    <source>
        <dbReference type="Proteomes" id="UP001515500"/>
    </source>
</evidence>
<dbReference type="Gene3D" id="1.20.1280.50">
    <property type="match status" value="1"/>
</dbReference>
<proteinExistence type="predicted"/>
<dbReference type="PANTHER" id="PTHR35546:SF130">
    <property type="entry name" value="EXPRESSED PROTEIN"/>
    <property type="match status" value="1"/>
</dbReference>
<dbReference type="RefSeq" id="XP_039117705.1">
    <property type="nucleotide sequence ID" value="XM_039261771.1"/>
</dbReference>
<feature type="domain" description="F-box" evidence="1">
    <location>
        <begin position="8"/>
        <end position="48"/>
    </location>
</feature>
<dbReference type="Pfam" id="PF00646">
    <property type="entry name" value="F-box"/>
    <property type="match status" value="1"/>
</dbReference>
<dbReference type="InterPro" id="IPR055290">
    <property type="entry name" value="At3g26010-like"/>
</dbReference>
<dbReference type="GeneID" id="120253425"/>
<sequence length="357" mass="41235">MSHTAKNLTDDILINILSRLPTKSLCRFLCVTKAWHNLISDTYFQAQRPPTMTGLLYHFRDKSWNINNGYISVPSYNHGFIDTVLSFLSYPGNIQILDSCNGLLLCRFWDTPYSLSPDVCVCNPTARSWTLLPNLKLSTYNSLYLAFDPNVSPYFTLVRLQLKQESLCVEVDKFSSQTNSWTKIQVSAKDNILTYLYRIVHMDGCRKLCRVYLNGIIYMVAGTKHMVCIDLESMVCDKVIEMPEAKSMMMKEVIGKSEGSLHLALKEKKGIKIWMLKDYEKSEWVLKYSIGLELVFDHLLPFHPDMDIVFLRMKDKIMSCKMSNGELKEVCELSQRTMQWVLVFSPFFGQDVLENKN</sequence>
<accession>A0AB40ARK1</accession>
<evidence type="ECO:0000259" key="1">
    <source>
        <dbReference type="SMART" id="SM00256"/>
    </source>
</evidence>
<dbReference type="SUPFAM" id="SSF50965">
    <property type="entry name" value="Galactose oxidase, central domain"/>
    <property type="match status" value="1"/>
</dbReference>
<dbReference type="InterPro" id="IPR036047">
    <property type="entry name" value="F-box-like_dom_sf"/>
</dbReference>
<dbReference type="InterPro" id="IPR013187">
    <property type="entry name" value="F-box-assoc_dom_typ3"/>
</dbReference>
<name>A0AB40ARK1_DIOCR</name>
<organism evidence="2 3">
    <name type="scientific">Dioscorea cayennensis subsp. rotundata</name>
    <name type="common">White Guinea yam</name>
    <name type="synonym">Dioscorea rotundata</name>
    <dbReference type="NCBI Taxonomy" id="55577"/>
    <lineage>
        <taxon>Eukaryota</taxon>
        <taxon>Viridiplantae</taxon>
        <taxon>Streptophyta</taxon>
        <taxon>Embryophyta</taxon>
        <taxon>Tracheophyta</taxon>
        <taxon>Spermatophyta</taxon>
        <taxon>Magnoliopsida</taxon>
        <taxon>Liliopsida</taxon>
        <taxon>Dioscoreales</taxon>
        <taxon>Dioscoreaceae</taxon>
        <taxon>Dioscorea</taxon>
    </lineage>
</organism>
<dbReference type="SUPFAM" id="SSF81383">
    <property type="entry name" value="F-box domain"/>
    <property type="match status" value="1"/>
</dbReference>
<dbReference type="CDD" id="cd22157">
    <property type="entry name" value="F-box_AtFBW1-like"/>
    <property type="match status" value="1"/>
</dbReference>
<dbReference type="Pfam" id="PF08268">
    <property type="entry name" value="FBA_3"/>
    <property type="match status" value="1"/>
</dbReference>
<protein>
    <submittedName>
        <fullName evidence="3">F-box protein At1g19160</fullName>
    </submittedName>
</protein>
<dbReference type="SMART" id="SM00256">
    <property type="entry name" value="FBOX"/>
    <property type="match status" value="1"/>
</dbReference>
<dbReference type="PANTHER" id="PTHR35546">
    <property type="entry name" value="F-BOX PROTEIN INTERACTION DOMAIN PROTEIN-RELATED"/>
    <property type="match status" value="1"/>
</dbReference>
<dbReference type="Proteomes" id="UP001515500">
    <property type="component" value="Unplaced"/>
</dbReference>
<dbReference type="InterPro" id="IPR011043">
    <property type="entry name" value="Gal_Oxase/kelch_b-propeller"/>
</dbReference>
<keyword evidence="2" id="KW-1185">Reference proteome</keyword>
<evidence type="ECO:0000313" key="3">
    <source>
        <dbReference type="RefSeq" id="XP_039117705.1"/>
    </source>
</evidence>